<sequence>MGWVFDLDGVIWLGDEPIAGSREAVATLLAGGADVLFVTNMSAVPVAEVEAKLARQGIDGTGRVVTSALAAASLLEPGSRALLCAGPGVREALEARGITVVTEGPADAVVVGYHRDFDYERMTVAARAVWGGARLIATNDDATYPTSEGLLPGGGAILASIVTATGVSAEVAGKPNAPITDLVRTRLGPTGVMVGDRLDTDGGFARSLGYRFALVLTGVTTAADLPAVPAPDLVASSAAEVVRELFASC</sequence>
<dbReference type="EMBL" id="CAFBMH010000030">
    <property type="protein sequence ID" value="CAB4904923.1"/>
    <property type="molecule type" value="Genomic_DNA"/>
</dbReference>
<dbReference type="GO" id="GO:0016791">
    <property type="term" value="F:phosphatase activity"/>
    <property type="evidence" value="ECO:0007669"/>
    <property type="project" value="TreeGrafter"/>
</dbReference>
<dbReference type="EMBL" id="CAFBOS010000027">
    <property type="protein sequence ID" value="CAB4985613.1"/>
    <property type="molecule type" value="Genomic_DNA"/>
</dbReference>
<evidence type="ECO:0000313" key="1">
    <source>
        <dbReference type="EMBL" id="CAB4740739.1"/>
    </source>
</evidence>
<proteinExistence type="predicted"/>
<dbReference type="PANTHER" id="PTHR19288:SF46">
    <property type="entry name" value="HALOACID DEHALOGENASE-LIKE HYDROLASE DOMAIN-CONTAINING PROTEIN 2"/>
    <property type="match status" value="1"/>
</dbReference>
<evidence type="ECO:0000313" key="2">
    <source>
        <dbReference type="EMBL" id="CAB4904923.1"/>
    </source>
</evidence>
<dbReference type="InterPro" id="IPR023214">
    <property type="entry name" value="HAD_sf"/>
</dbReference>
<dbReference type="EMBL" id="CAEZYR010000034">
    <property type="protein sequence ID" value="CAB4740739.1"/>
    <property type="molecule type" value="Genomic_DNA"/>
</dbReference>
<dbReference type="GO" id="GO:0005737">
    <property type="term" value="C:cytoplasm"/>
    <property type="evidence" value="ECO:0007669"/>
    <property type="project" value="TreeGrafter"/>
</dbReference>
<name>A0A6J6T2Y6_9ZZZZ</name>
<gene>
    <name evidence="1" type="ORF">UFOPK2754_01156</name>
    <name evidence="2" type="ORF">UFOPK3543_01079</name>
    <name evidence="3" type="ORF">UFOPK3967_00658</name>
</gene>
<accession>A0A6J6T2Y6</accession>
<organism evidence="1">
    <name type="scientific">freshwater metagenome</name>
    <dbReference type="NCBI Taxonomy" id="449393"/>
    <lineage>
        <taxon>unclassified sequences</taxon>
        <taxon>metagenomes</taxon>
        <taxon>ecological metagenomes</taxon>
    </lineage>
</organism>
<dbReference type="Pfam" id="PF13344">
    <property type="entry name" value="Hydrolase_6"/>
    <property type="match status" value="1"/>
</dbReference>
<dbReference type="Pfam" id="PF13242">
    <property type="entry name" value="Hydrolase_like"/>
    <property type="match status" value="1"/>
</dbReference>
<dbReference type="InterPro" id="IPR036412">
    <property type="entry name" value="HAD-like_sf"/>
</dbReference>
<protein>
    <submittedName>
        <fullName evidence="1">Unannotated protein</fullName>
    </submittedName>
</protein>
<dbReference type="Gene3D" id="3.40.50.1000">
    <property type="entry name" value="HAD superfamily/HAD-like"/>
    <property type="match status" value="2"/>
</dbReference>
<dbReference type="NCBIfam" id="TIGR01460">
    <property type="entry name" value="HAD-SF-IIA"/>
    <property type="match status" value="1"/>
</dbReference>
<dbReference type="SUPFAM" id="SSF56784">
    <property type="entry name" value="HAD-like"/>
    <property type="match status" value="1"/>
</dbReference>
<reference evidence="1" key="1">
    <citation type="submission" date="2020-05" db="EMBL/GenBank/DDBJ databases">
        <authorList>
            <person name="Chiriac C."/>
            <person name="Salcher M."/>
            <person name="Ghai R."/>
            <person name="Kavagutti S V."/>
        </authorList>
    </citation>
    <scope>NUCLEOTIDE SEQUENCE</scope>
</reference>
<evidence type="ECO:0000313" key="3">
    <source>
        <dbReference type="EMBL" id="CAB4985613.1"/>
    </source>
</evidence>
<dbReference type="PANTHER" id="PTHR19288">
    <property type="entry name" value="4-NITROPHENYLPHOSPHATASE-RELATED"/>
    <property type="match status" value="1"/>
</dbReference>
<dbReference type="InterPro" id="IPR006357">
    <property type="entry name" value="HAD-SF_hydro_IIA"/>
</dbReference>
<dbReference type="AlphaFoldDB" id="A0A6J6T2Y6"/>